<dbReference type="InterPro" id="IPR046781">
    <property type="entry name" value="Phage_ORF5"/>
</dbReference>
<reference evidence="1" key="1">
    <citation type="submission" date="2024-03" db="EMBL/GenBank/DDBJ databases">
        <title>Diverse circular DNA viruses in blood, oral, and fecal samples of captive lemurs.</title>
        <authorList>
            <person name="Paietta E.N."/>
            <person name="Kraberger S."/>
            <person name="Lund M.C."/>
            <person name="Custer J.M."/>
            <person name="Vargas K.M."/>
            <person name="Ehmke E.E."/>
            <person name="Yoder A.D."/>
            <person name="Varsani A."/>
        </authorList>
    </citation>
    <scope>NUCLEOTIDE SEQUENCE</scope>
    <source>
        <strain evidence="1">Duke_24FF_1165</strain>
    </source>
</reference>
<dbReference type="EMBL" id="PP511505">
    <property type="protein sequence ID" value="XCD04782.1"/>
    <property type="molecule type" value="Genomic_DNA"/>
</dbReference>
<evidence type="ECO:0000313" key="1">
    <source>
        <dbReference type="EMBL" id="XCD04782.1"/>
    </source>
</evidence>
<protein>
    <submittedName>
        <fullName evidence="1">Nonstructural protein</fullName>
    </submittedName>
</protein>
<dbReference type="Pfam" id="PF20577">
    <property type="entry name" value="Phage_ORF5"/>
    <property type="match status" value="1"/>
</dbReference>
<accession>A0AAU8AYE6</accession>
<proteinExistence type="predicted"/>
<sequence length="92" mass="10567">MKNIYAIRDLKTNYGNPVCDMNDESAKRGFMMAVEYGQNELSKMPQDFELVKIGTFDEDTGEIVPCMMEIIITGFECFQIINSRKEILNAEE</sequence>
<name>A0AAU8AYE6_9VIRU</name>
<organism evidence="1">
    <name type="scientific">Dulem virus 144</name>
    <dbReference type="NCBI Taxonomy" id="3145621"/>
    <lineage>
        <taxon>Viruses</taxon>
        <taxon>Monodnaviria</taxon>
        <taxon>Sangervirae</taxon>
        <taxon>Phixviricota</taxon>
        <taxon>Malgrandaviricetes</taxon>
        <taxon>Petitvirales</taxon>
        <taxon>Microviridae</taxon>
        <taxon>Microvirus</taxon>
    </lineage>
</organism>